<keyword evidence="3" id="KW-1185">Reference proteome</keyword>
<accession>A0ABQ9ZA69</accession>
<dbReference type="Proteomes" id="UP001234178">
    <property type="component" value="Unassembled WGS sequence"/>
</dbReference>
<organism evidence="2 3">
    <name type="scientific">Daphnia magna</name>
    <dbReference type="NCBI Taxonomy" id="35525"/>
    <lineage>
        <taxon>Eukaryota</taxon>
        <taxon>Metazoa</taxon>
        <taxon>Ecdysozoa</taxon>
        <taxon>Arthropoda</taxon>
        <taxon>Crustacea</taxon>
        <taxon>Branchiopoda</taxon>
        <taxon>Diplostraca</taxon>
        <taxon>Cladocera</taxon>
        <taxon>Anomopoda</taxon>
        <taxon>Daphniidae</taxon>
        <taxon>Daphnia</taxon>
    </lineage>
</organism>
<protein>
    <submittedName>
        <fullName evidence="2">Uncharacterized protein</fullName>
    </submittedName>
</protein>
<gene>
    <name evidence="2" type="ORF">OUZ56_018924</name>
</gene>
<feature type="compositionally biased region" description="Basic and acidic residues" evidence="1">
    <location>
        <begin position="1"/>
        <end position="20"/>
    </location>
</feature>
<name>A0ABQ9ZA69_9CRUS</name>
<dbReference type="EMBL" id="JAOYFB010000003">
    <property type="protein sequence ID" value="KAK4009776.1"/>
    <property type="molecule type" value="Genomic_DNA"/>
</dbReference>
<evidence type="ECO:0000313" key="3">
    <source>
        <dbReference type="Proteomes" id="UP001234178"/>
    </source>
</evidence>
<sequence length="79" mass="8890">MQVNEERKKKTLGKDDENSPQKKMRFFQMSRIITSVVTALMVQSHGLIDLQGRVLKASEPTKLTAFPAIGDPDRGHQIP</sequence>
<comment type="caution">
    <text evidence="2">The sequence shown here is derived from an EMBL/GenBank/DDBJ whole genome shotgun (WGS) entry which is preliminary data.</text>
</comment>
<reference evidence="2 3" key="1">
    <citation type="journal article" date="2023" name="Nucleic Acids Res.">
        <title>The hologenome of Daphnia magna reveals possible DNA methylation and microbiome-mediated evolution of the host genome.</title>
        <authorList>
            <person name="Chaturvedi A."/>
            <person name="Li X."/>
            <person name="Dhandapani V."/>
            <person name="Marshall H."/>
            <person name="Kissane S."/>
            <person name="Cuenca-Cambronero M."/>
            <person name="Asole G."/>
            <person name="Calvet F."/>
            <person name="Ruiz-Romero M."/>
            <person name="Marangio P."/>
            <person name="Guigo R."/>
            <person name="Rago D."/>
            <person name="Mirbahai L."/>
            <person name="Eastwood N."/>
            <person name="Colbourne J.K."/>
            <person name="Zhou J."/>
            <person name="Mallon E."/>
            <person name="Orsini L."/>
        </authorList>
    </citation>
    <scope>NUCLEOTIDE SEQUENCE [LARGE SCALE GENOMIC DNA]</scope>
    <source>
        <strain evidence="2">LRV0_1</strain>
    </source>
</reference>
<feature type="region of interest" description="Disordered" evidence="1">
    <location>
        <begin position="1"/>
        <end position="23"/>
    </location>
</feature>
<evidence type="ECO:0000313" key="2">
    <source>
        <dbReference type="EMBL" id="KAK4009776.1"/>
    </source>
</evidence>
<evidence type="ECO:0000256" key="1">
    <source>
        <dbReference type="SAM" id="MobiDB-lite"/>
    </source>
</evidence>
<proteinExistence type="predicted"/>